<evidence type="ECO:0000256" key="9">
    <source>
        <dbReference type="ARBA" id="ARBA00093769"/>
    </source>
</evidence>
<accession>A0ABU8VE15</accession>
<evidence type="ECO:0000256" key="11">
    <source>
        <dbReference type="ARBA" id="ARBA00093802"/>
    </source>
</evidence>
<dbReference type="Proteomes" id="UP001365846">
    <property type="component" value="Unassembled WGS sequence"/>
</dbReference>
<reference evidence="12 13" key="1">
    <citation type="submission" date="2024-03" db="EMBL/GenBank/DDBJ databases">
        <title>Novel species of the genus Variovorax.</title>
        <authorList>
            <person name="Liu Q."/>
            <person name="Xin Y.-H."/>
        </authorList>
    </citation>
    <scope>NUCLEOTIDE SEQUENCE [LARGE SCALE GENOMIC DNA]</scope>
    <source>
        <strain evidence="12 13">KACC 18899</strain>
    </source>
</reference>
<evidence type="ECO:0000256" key="3">
    <source>
        <dbReference type="ARBA" id="ARBA00022452"/>
    </source>
</evidence>
<organism evidence="12 13">
    <name type="scientific">Variovorax ureilyticus</name>
    <dbReference type="NCBI Taxonomy" id="1836198"/>
    <lineage>
        <taxon>Bacteria</taxon>
        <taxon>Pseudomonadati</taxon>
        <taxon>Pseudomonadota</taxon>
        <taxon>Betaproteobacteria</taxon>
        <taxon>Burkholderiales</taxon>
        <taxon>Comamonadaceae</taxon>
        <taxon>Variovorax</taxon>
    </lineage>
</organism>
<evidence type="ECO:0000256" key="10">
    <source>
        <dbReference type="ARBA" id="ARBA00093798"/>
    </source>
</evidence>
<name>A0ABU8VE15_9BURK</name>
<evidence type="ECO:0000256" key="5">
    <source>
        <dbReference type="ARBA" id="ARBA00022490"/>
    </source>
</evidence>
<evidence type="ECO:0000313" key="13">
    <source>
        <dbReference type="Proteomes" id="UP001365846"/>
    </source>
</evidence>
<keyword evidence="6" id="KW-0812">Transmembrane</keyword>
<sequence length="252" mass="27831">MADALVKALNRLGYQPVFLPRSGVKPPEVYHYLRDDARLVRIGELVNFLPAAAGLAPTEGKLGDINYSYTSGKKVDAAVSFLEQALKCIGIDAVPKIDLGFTGAKEFSFAFTDVHYLSVDPARLLSLIKDFSTDGIPHEYVEDGRLHLAYEYAYARELVMARGDRQAFDHDISGKVGAYFDVGTKGSVSVASATTISFKNANDTSVAFAYKAGQLMREKGKWVLYPEEVDRNNLLEERRPFVPQRAIVLSVE</sequence>
<evidence type="ECO:0000256" key="7">
    <source>
        <dbReference type="ARBA" id="ARBA00023118"/>
    </source>
</evidence>
<keyword evidence="7" id="KW-0051">Antiviral defense</keyword>
<keyword evidence="5" id="KW-0963">Cytoplasm</keyword>
<evidence type="ECO:0000256" key="8">
    <source>
        <dbReference type="ARBA" id="ARBA00023136"/>
    </source>
</evidence>
<protein>
    <recommendedName>
        <fullName evidence="10">Gasdermin bGSDM</fullName>
    </recommendedName>
    <alternativeName>
        <fullName evidence="11">Bacterial gasdermin</fullName>
    </alternativeName>
</protein>
<evidence type="ECO:0000256" key="2">
    <source>
        <dbReference type="ARBA" id="ARBA00004651"/>
    </source>
</evidence>
<dbReference type="InterPro" id="IPR058978">
    <property type="entry name" value="GSDM_bact-type"/>
</dbReference>
<evidence type="ECO:0000256" key="1">
    <source>
        <dbReference type="ARBA" id="ARBA00004496"/>
    </source>
</evidence>
<evidence type="ECO:0000313" key="12">
    <source>
        <dbReference type="EMBL" id="MEJ8811904.1"/>
    </source>
</evidence>
<keyword evidence="13" id="KW-1185">Reference proteome</keyword>
<dbReference type="Pfam" id="PF26164">
    <property type="entry name" value="Bact_GSDM"/>
    <property type="match status" value="1"/>
</dbReference>
<proteinExistence type="inferred from homology"/>
<evidence type="ECO:0000256" key="6">
    <source>
        <dbReference type="ARBA" id="ARBA00022692"/>
    </source>
</evidence>
<dbReference type="RefSeq" id="WP_340357183.1">
    <property type="nucleotide sequence ID" value="NZ_JBBKZU010000005.1"/>
</dbReference>
<keyword evidence="4" id="KW-1003">Cell membrane</keyword>
<keyword evidence="8" id="KW-0472">Membrane</keyword>
<dbReference type="EMBL" id="JBBKZU010000005">
    <property type="protein sequence ID" value="MEJ8811904.1"/>
    <property type="molecule type" value="Genomic_DNA"/>
</dbReference>
<comment type="similarity">
    <text evidence="9">Belongs to the bacterial gasdermin family.</text>
</comment>
<keyword evidence="3" id="KW-1134">Transmembrane beta strand</keyword>
<evidence type="ECO:0000256" key="4">
    <source>
        <dbReference type="ARBA" id="ARBA00022475"/>
    </source>
</evidence>
<comment type="subcellular location">
    <subcellularLocation>
        <location evidence="2">Cell membrane</location>
        <topology evidence="2">Multi-pass membrane protein</topology>
    </subcellularLocation>
    <subcellularLocation>
        <location evidence="1">Cytoplasm</location>
    </subcellularLocation>
</comment>
<gene>
    <name evidence="12" type="ORF">WKW77_12565</name>
</gene>
<comment type="caution">
    <text evidence="12">The sequence shown here is derived from an EMBL/GenBank/DDBJ whole genome shotgun (WGS) entry which is preliminary data.</text>
</comment>